<evidence type="ECO:0000313" key="8">
    <source>
        <dbReference type="EMBL" id="KAK9841367.1"/>
    </source>
</evidence>
<dbReference type="InterPro" id="IPR027417">
    <property type="entry name" value="P-loop_NTPase"/>
</dbReference>
<dbReference type="GO" id="GO:0017095">
    <property type="term" value="F:heparan sulfate 6-sulfotransferase activity"/>
    <property type="evidence" value="ECO:0007669"/>
    <property type="project" value="TreeGrafter"/>
</dbReference>
<evidence type="ECO:0000256" key="3">
    <source>
        <dbReference type="ARBA" id="ARBA00022692"/>
    </source>
</evidence>
<evidence type="ECO:0000256" key="6">
    <source>
        <dbReference type="ARBA" id="ARBA00023180"/>
    </source>
</evidence>
<evidence type="ECO:0000256" key="7">
    <source>
        <dbReference type="SAM" id="MobiDB-lite"/>
    </source>
</evidence>
<keyword evidence="5" id="KW-0472">Membrane</keyword>
<keyword evidence="4" id="KW-1133">Transmembrane helix</keyword>
<dbReference type="AlphaFoldDB" id="A0AAW1S6X9"/>
<feature type="compositionally biased region" description="Polar residues" evidence="7">
    <location>
        <begin position="199"/>
        <end position="216"/>
    </location>
</feature>
<comment type="subcellular location">
    <subcellularLocation>
        <location evidence="1">Membrane</location>
        <topology evidence="1">Single-pass membrane protein</topology>
    </subcellularLocation>
</comment>
<feature type="region of interest" description="Disordered" evidence="7">
    <location>
        <begin position="193"/>
        <end position="231"/>
    </location>
</feature>
<evidence type="ECO:0000256" key="5">
    <source>
        <dbReference type="ARBA" id="ARBA00023136"/>
    </source>
</evidence>
<name>A0AAW1S6X9_9CHLO</name>
<protein>
    <submittedName>
        <fullName evidence="8">Uncharacterized protein</fullName>
    </submittedName>
</protein>
<dbReference type="InterPro" id="IPR010635">
    <property type="entry name" value="Heparan_SO4-6-sulfoTrfase"/>
</dbReference>
<dbReference type="GO" id="GO:0016020">
    <property type="term" value="C:membrane"/>
    <property type="evidence" value="ECO:0007669"/>
    <property type="project" value="UniProtKB-SubCell"/>
</dbReference>
<keyword evidence="3" id="KW-0812">Transmembrane</keyword>
<dbReference type="PANTHER" id="PTHR12812:SF0">
    <property type="entry name" value="HEPARAN-SULFATE 6-O-SULFOTRANSFERASE"/>
    <property type="match status" value="1"/>
</dbReference>
<gene>
    <name evidence="8" type="ORF">WJX74_004580</name>
</gene>
<comment type="caution">
    <text evidence="8">The sequence shown here is derived from an EMBL/GenBank/DDBJ whole genome shotgun (WGS) entry which is preliminary data.</text>
</comment>
<evidence type="ECO:0000256" key="4">
    <source>
        <dbReference type="ARBA" id="ARBA00022989"/>
    </source>
</evidence>
<keyword evidence="2" id="KW-0808">Transferase</keyword>
<organism evidence="8 9">
    <name type="scientific">Apatococcus lobatus</name>
    <dbReference type="NCBI Taxonomy" id="904363"/>
    <lineage>
        <taxon>Eukaryota</taxon>
        <taxon>Viridiplantae</taxon>
        <taxon>Chlorophyta</taxon>
        <taxon>core chlorophytes</taxon>
        <taxon>Trebouxiophyceae</taxon>
        <taxon>Chlorellales</taxon>
        <taxon>Chlorellaceae</taxon>
        <taxon>Apatococcus</taxon>
    </lineage>
</organism>
<dbReference type="Proteomes" id="UP001438707">
    <property type="component" value="Unassembled WGS sequence"/>
</dbReference>
<evidence type="ECO:0000256" key="1">
    <source>
        <dbReference type="ARBA" id="ARBA00004167"/>
    </source>
</evidence>
<evidence type="ECO:0000313" key="9">
    <source>
        <dbReference type="Proteomes" id="UP001438707"/>
    </source>
</evidence>
<accession>A0AAW1S6X9</accession>
<dbReference type="EMBL" id="JALJOS010000003">
    <property type="protein sequence ID" value="KAK9841367.1"/>
    <property type="molecule type" value="Genomic_DNA"/>
</dbReference>
<reference evidence="8 9" key="1">
    <citation type="journal article" date="2024" name="Nat. Commun.">
        <title>Phylogenomics reveals the evolutionary origins of lichenization in chlorophyte algae.</title>
        <authorList>
            <person name="Puginier C."/>
            <person name="Libourel C."/>
            <person name="Otte J."/>
            <person name="Skaloud P."/>
            <person name="Haon M."/>
            <person name="Grisel S."/>
            <person name="Petersen M."/>
            <person name="Berrin J.G."/>
            <person name="Delaux P.M."/>
            <person name="Dal Grande F."/>
            <person name="Keller J."/>
        </authorList>
    </citation>
    <scope>NUCLEOTIDE SEQUENCE [LARGE SCALE GENOMIC DNA]</scope>
    <source>
        <strain evidence="8 9">SAG 2145</strain>
    </source>
</reference>
<dbReference type="Gene3D" id="3.40.50.300">
    <property type="entry name" value="P-loop containing nucleotide triphosphate hydrolases"/>
    <property type="match status" value="1"/>
</dbReference>
<keyword evidence="9" id="KW-1185">Reference proteome</keyword>
<keyword evidence="6" id="KW-0325">Glycoprotein</keyword>
<evidence type="ECO:0000256" key="2">
    <source>
        <dbReference type="ARBA" id="ARBA00022679"/>
    </source>
</evidence>
<sequence length="321" mass="35686">MLHTLLPANTTSVTQLRDPLERILSAYEFSVEVAARFEGAAPNDTMHDNRTLTTEVWPWSSLVPMVQHDIAKRKEEVKRGMSRSGSRPPDHPYGNKHVMSLEDFVEHPLAKELLHNGQSYQVLGITSQSYWTFAASLRSCLQQDAALHTKASQIAAAALERFLHVGIFERLDESLSSLAAALRVDMALPPVVDAPPEASHQNASEADNKQPMQSLGRSYRGCVARSRRKNAARRTSALRSLGFHDNSRLTFSAATRARIPPRTLARIRELNQVDAALYAEGQRLLSHRVAEQKERGIFKPLLEKAKLDLATGSAPDARDEL</sequence>
<feature type="region of interest" description="Disordered" evidence="7">
    <location>
        <begin position="75"/>
        <end position="94"/>
    </location>
</feature>
<dbReference type="PANTHER" id="PTHR12812">
    <property type="entry name" value="HEPARAN SULFATE 6-O-SULFOTRANSFERASE 3"/>
    <property type="match status" value="1"/>
</dbReference>
<proteinExistence type="predicted"/>